<evidence type="ECO:0000256" key="2">
    <source>
        <dbReference type="SAM" id="Phobius"/>
    </source>
</evidence>
<keyword evidence="6" id="KW-1185">Reference proteome</keyword>
<reference evidence="5 6" key="1">
    <citation type="journal article" date="2014" name="Mol. Ecol.">
        <title>Evolution of Synechococcus.</title>
        <authorList>
            <person name="Dvorak P."/>
            <person name="Casamatta D."/>
            <person name="Hasler P."/>
            <person name="Poulickova A."/>
            <person name="Ondrej V."/>
            <person name="Sanges R."/>
        </authorList>
    </citation>
    <scope>NUCLEOTIDE SEQUENCE [LARGE SCALE GENOMIC DNA]</scope>
    <source>
        <strain evidence="5 6">CAUP A 1101</strain>
    </source>
</reference>
<dbReference type="RefSeq" id="WP_052128562.1">
    <property type="nucleotide sequence ID" value="NZ_JJML01000017.1"/>
</dbReference>
<name>A0A098TPU8_9CYAN</name>
<keyword evidence="2" id="KW-1133">Transmembrane helix</keyword>
<evidence type="ECO:0000259" key="4">
    <source>
        <dbReference type="Pfam" id="PF23357"/>
    </source>
</evidence>
<dbReference type="InterPro" id="IPR029062">
    <property type="entry name" value="Class_I_gatase-like"/>
</dbReference>
<dbReference type="OrthoDB" id="501439at2"/>
<feature type="transmembrane region" description="Helical" evidence="2">
    <location>
        <begin position="79"/>
        <end position="99"/>
    </location>
</feature>
<keyword evidence="2" id="KW-0812">Transmembrane</keyword>
<feature type="compositionally biased region" description="Low complexity" evidence="1">
    <location>
        <begin position="421"/>
        <end position="439"/>
    </location>
</feature>
<protein>
    <submittedName>
        <fullName evidence="5">Uncharacterized protein</fullName>
    </submittedName>
</protein>
<dbReference type="STRING" id="1497020.DO97_03780"/>
<comment type="caution">
    <text evidence="5">The sequence shown here is derived from an EMBL/GenBank/DDBJ whole genome shotgun (WGS) entry which is preliminary data.</text>
</comment>
<proteinExistence type="predicted"/>
<dbReference type="InterPro" id="IPR055396">
    <property type="entry name" value="DUF7088"/>
</dbReference>
<feature type="transmembrane region" description="Helical" evidence="2">
    <location>
        <begin position="41"/>
        <end position="59"/>
    </location>
</feature>
<dbReference type="Pfam" id="PF23357">
    <property type="entry name" value="DUF7088"/>
    <property type="match status" value="1"/>
</dbReference>
<evidence type="ECO:0000313" key="5">
    <source>
        <dbReference type="EMBL" id="KGF72853.1"/>
    </source>
</evidence>
<organism evidence="5 6">
    <name type="scientific">Neosynechococcus sphagnicola sy1</name>
    <dbReference type="NCBI Taxonomy" id="1497020"/>
    <lineage>
        <taxon>Bacteria</taxon>
        <taxon>Bacillati</taxon>
        <taxon>Cyanobacteriota</taxon>
        <taxon>Cyanophyceae</taxon>
        <taxon>Neosynechococcales</taxon>
        <taxon>Neosynechococcaceae</taxon>
        <taxon>Neosynechococcus</taxon>
    </lineage>
</organism>
<feature type="transmembrane region" description="Helical" evidence="2">
    <location>
        <begin position="16"/>
        <end position="34"/>
    </location>
</feature>
<evidence type="ECO:0000256" key="1">
    <source>
        <dbReference type="SAM" id="MobiDB-lite"/>
    </source>
</evidence>
<dbReference type="SUPFAM" id="SSF52317">
    <property type="entry name" value="Class I glutamine amidotransferase-like"/>
    <property type="match status" value="1"/>
</dbReference>
<keyword evidence="2" id="KW-0472">Membrane</keyword>
<feature type="domain" description="ABC-type uncharacterised transport system" evidence="3">
    <location>
        <begin position="219"/>
        <end position="460"/>
    </location>
</feature>
<dbReference type="Pfam" id="PF09822">
    <property type="entry name" value="ABC_transp_aux"/>
    <property type="match status" value="1"/>
</dbReference>
<gene>
    <name evidence="5" type="ORF">DO97_03780</name>
</gene>
<feature type="domain" description="DUF7088" evidence="4">
    <location>
        <begin position="107"/>
        <end position="168"/>
    </location>
</feature>
<feature type="region of interest" description="Disordered" evidence="1">
    <location>
        <begin position="420"/>
        <end position="444"/>
    </location>
</feature>
<dbReference type="EMBL" id="JJML01000017">
    <property type="protein sequence ID" value="KGF72853.1"/>
    <property type="molecule type" value="Genomic_DNA"/>
</dbReference>
<evidence type="ECO:0000259" key="3">
    <source>
        <dbReference type="Pfam" id="PF09822"/>
    </source>
</evidence>
<evidence type="ECO:0000313" key="6">
    <source>
        <dbReference type="Proteomes" id="UP000030170"/>
    </source>
</evidence>
<sequence length="531" mass="57898">MRSVKILPAHWPSLRSLFWTGPVLLVMGLSAGFVSGTWGPIVLGLLTPGMFICSLWLWFQVTGQRFWSQRSTQVGGNALVATLAVLVILGLVNFLGVRYDTRIDLTEKQLFTLSPQSQQVVKELKQPVKVWVFSGQLTSPDRSLLENFHRQNPTQFSFEVVDPQAQPALVQKFDVKEFGDVFLESGKRRQFLQSVRENRLSESKLVNALAQLNNGRQTQVYFLQGHGEHSLESGQGAFSAAVKALEAKSILSKPLNLAVTGKVPGDASVVVVAGPQQTLLEGEAKALEAYLKQGGNLLLLIDPNTNPGLETLLKSWGVTLDNAIAIDASGRGQLVGLNPAAPLVTHYGDSPITRDFGNNTSFYPLARPLEITPVDGVKSTPLLLTNEQSWAETDLQSQDLKFDANADRRGPLILGVALSRPATSSSSPSPAAKPGATPSPQKPESRLVVIGNSQFAMDGLFDRVLNGDVFLNSVTWLGQQHDSILSIRPKEDANRRLTITTEQGRLLSLLALGVLPLLAFGTATFLWWQRR</sequence>
<dbReference type="InterPro" id="IPR019196">
    <property type="entry name" value="ABC_transp_unknown"/>
</dbReference>
<dbReference type="AlphaFoldDB" id="A0A098TPU8"/>
<dbReference type="Proteomes" id="UP000030170">
    <property type="component" value="Unassembled WGS sequence"/>
</dbReference>
<accession>A0A098TPU8</accession>
<feature type="transmembrane region" description="Helical" evidence="2">
    <location>
        <begin position="506"/>
        <end position="528"/>
    </location>
</feature>